<feature type="region of interest" description="Disordered" evidence="4">
    <location>
        <begin position="209"/>
        <end position="229"/>
    </location>
</feature>
<keyword evidence="3" id="KW-0067">ATP-binding</keyword>
<dbReference type="InterPro" id="IPR014819">
    <property type="entry name" value="PriCT_2"/>
</dbReference>
<dbReference type="PROSITE" id="PS51206">
    <property type="entry name" value="SF3_HELICASE_1"/>
    <property type="match status" value="1"/>
</dbReference>
<dbReference type="KEGG" id="cnc:CNE_1c33170"/>
<dbReference type="GeneID" id="34309515"/>
<reference evidence="6 7" key="1">
    <citation type="journal article" date="2011" name="J. Bacteriol.">
        <title>Complete genome sequence of the type strain Cupriavidus necator N-1.</title>
        <authorList>
            <person name="Poehlein A."/>
            <person name="Kusian B."/>
            <person name="Friedrich B."/>
            <person name="Daniel R."/>
            <person name="Bowien B."/>
        </authorList>
    </citation>
    <scope>NUCLEOTIDE SEQUENCE [LARGE SCALE GENOMIC DNA]</scope>
    <source>
        <strain evidence="7">ATCC 43291 / DSM 13513 / CCUG 52238 / LMG 8453 / N-1</strain>
    </source>
</reference>
<feature type="domain" description="SF3 helicase" evidence="5">
    <location>
        <begin position="503"/>
        <end position="664"/>
    </location>
</feature>
<protein>
    <submittedName>
        <fullName evidence="6">Phage/plasmid primase, P4 family</fullName>
    </submittedName>
</protein>
<evidence type="ECO:0000313" key="6">
    <source>
        <dbReference type="EMBL" id="AEI78622.1"/>
    </source>
</evidence>
<keyword evidence="1" id="KW-0547">Nucleotide-binding</keyword>
<dbReference type="PANTHER" id="PTHR35372">
    <property type="entry name" value="ATP BINDING PROTEIN-RELATED"/>
    <property type="match status" value="1"/>
</dbReference>
<dbReference type="InterPro" id="IPR014015">
    <property type="entry name" value="Helicase_SF3_DNA-vir"/>
</dbReference>
<evidence type="ECO:0000259" key="5">
    <source>
        <dbReference type="PROSITE" id="PS51206"/>
    </source>
</evidence>
<gene>
    <name evidence="6" type="ordered locus">CNE_1c33170</name>
</gene>
<dbReference type="GO" id="GO:0016817">
    <property type="term" value="F:hydrolase activity, acting on acid anhydrides"/>
    <property type="evidence" value="ECO:0007669"/>
    <property type="project" value="InterPro"/>
</dbReference>
<evidence type="ECO:0000256" key="2">
    <source>
        <dbReference type="ARBA" id="ARBA00022801"/>
    </source>
</evidence>
<name>G0EY09_CUPNN</name>
<dbReference type="Pfam" id="PF08707">
    <property type="entry name" value="PriCT_2"/>
    <property type="match status" value="1"/>
</dbReference>
<proteinExistence type="predicted"/>
<dbReference type="PANTHER" id="PTHR35372:SF2">
    <property type="entry name" value="SF3 HELICASE DOMAIN-CONTAINING PROTEIN"/>
    <property type="match status" value="1"/>
</dbReference>
<dbReference type="EMBL" id="CP002877">
    <property type="protein sequence ID" value="AEI78622.1"/>
    <property type="molecule type" value="Genomic_DNA"/>
</dbReference>
<sequence>MSHRAEGHDNAARYAVMRYASEKDAVGKQYAGTWQQVVALLDKREIRPEKSGKAFAPVQMKAGATRSKDNVLAIYMAVADVDTEGEKEKASGRVLSVSKRAPTLEELRPRVQSYAWTAYSSHWHEPQQGVVKYRIVFPLTRPCTLAEWPQVWEGLNVLLGGHCDRACRDAARLYYLPSCPADAAADAFCETNDGKLLDPDTLIELARRSPTQQPVVRTDGNPQGLPALASLPETPEQIERVKAMLAMIPADCGYQQWRNIVWSIAATGWRCAEELAREWSQTAPQKFEESEYHNVYRSFKPGGGVGFRTLVYHAMCAGWVDSIGPGGASGLPGASSGDIRNGEEFAKLHRDKLLFVDETRDLLKFEAGTGWVVAPPGEADVAAKTVVKHLCVNATERWKAAPDDAQARRFMNEVQRSSRLQGVRAMIEMAKSEPGMTVRLHELDADPMLFGVRNGVLDLRTGKLRAPSPSLRVTKRCPVEYDPSATAPTFDAFIQRITRGTPALAPFLQRLAGYVLTGEVSEQCFAFLYGLGRNGKTTFAELLQWLLGDYAVPLPTATLMAEKTDPGAARPDLMLLKGRRLALASELEDGARFAEAAIKAMTGGDTMQARNPYGLYASWTPTHKLMLVGNHKPVISGSDYGMWRRVLLIPFAETIGDSERDDKLNEKLRREGAGVLNWALAGFRGWQQQGLNPPQAVKDAVAVYQSDMDILKQWMDDHVNPVAGAVTATADLYKAYSTWARDAGWKTPMTRIAFGRRLAERGIQLIKGGPGNTKCACGIALNNEGQKAMSRFY</sequence>
<dbReference type="InterPro" id="IPR014818">
    <property type="entry name" value="Phage/plasmid_primase_P4_C"/>
</dbReference>
<evidence type="ECO:0000313" key="7">
    <source>
        <dbReference type="Proteomes" id="UP000006798"/>
    </source>
</evidence>
<dbReference type="AlphaFoldDB" id="G0EY09"/>
<accession>G0EY09</accession>
<dbReference type="SMART" id="SM00885">
    <property type="entry name" value="D5_N"/>
    <property type="match status" value="1"/>
</dbReference>
<dbReference type="InterPro" id="IPR006500">
    <property type="entry name" value="Helicase_put_C_phage/plasmid"/>
</dbReference>
<evidence type="ECO:0000256" key="3">
    <source>
        <dbReference type="ARBA" id="ARBA00022840"/>
    </source>
</evidence>
<dbReference type="HOGENOM" id="CLU_358213_0_0_4"/>
<organism evidence="6 7">
    <name type="scientific">Cupriavidus necator (strain ATCC 43291 / DSM 13513 / CCUG 52238 / LMG 8453 / N-1)</name>
    <name type="common">Ralstonia eutropha</name>
    <dbReference type="NCBI Taxonomy" id="1042878"/>
    <lineage>
        <taxon>Bacteria</taxon>
        <taxon>Pseudomonadati</taxon>
        <taxon>Pseudomonadota</taxon>
        <taxon>Betaproteobacteria</taxon>
        <taxon>Burkholderiales</taxon>
        <taxon>Burkholderiaceae</taxon>
        <taxon>Cupriavidus</taxon>
    </lineage>
</organism>
<dbReference type="Gene3D" id="3.40.50.300">
    <property type="entry name" value="P-loop containing nucleotide triphosphate hydrolases"/>
    <property type="match status" value="1"/>
</dbReference>
<dbReference type="InterPro" id="IPR027417">
    <property type="entry name" value="P-loop_NTPase"/>
</dbReference>
<dbReference type="Proteomes" id="UP000006798">
    <property type="component" value="Chromosome 1"/>
</dbReference>
<dbReference type="InterPro" id="IPR051620">
    <property type="entry name" value="ORF904-like_C"/>
</dbReference>
<evidence type="ECO:0000256" key="1">
    <source>
        <dbReference type="ARBA" id="ARBA00022741"/>
    </source>
</evidence>
<keyword evidence="2" id="KW-0378">Hydrolase</keyword>
<evidence type="ECO:0000256" key="4">
    <source>
        <dbReference type="SAM" id="MobiDB-lite"/>
    </source>
</evidence>
<dbReference type="NCBIfam" id="TIGR01613">
    <property type="entry name" value="primase_Cterm"/>
    <property type="match status" value="1"/>
</dbReference>
<dbReference type="RefSeq" id="WP_013958171.1">
    <property type="nucleotide sequence ID" value="NC_015726.1"/>
</dbReference>
<dbReference type="Pfam" id="PF08706">
    <property type="entry name" value="D5_N"/>
    <property type="match status" value="1"/>
</dbReference>
<dbReference type="GO" id="GO:0005524">
    <property type="term" value="F:ATP binding"/>
    <property type="evidence" value="ECO:0007669"/>
    <property type="project" value="UniProtKB-KW"/>
</dbReference>